<organism evidence="1">
    <name type="scientific">marine sediment metagenome</name>
    <dbReference type="NCBI Taxonomy" id="412755"/>
    <lineage>
        <taxon>unclassified sequences</taxon>
        <taxon>metagenomes</taxon>
        <taxon>ecological metagenomes</taxon>
    </lineage>
</organism>
<reference evidence="1" key="1">
    <citation type="journal article" date="2014" name="Front. Microbiol.">
        <title>High frequency of phylogenetically diverse reductive dehalogenase-homologous genes in deep subseafloor sedimentary metagenomes.</title>
        <authorList>
            <person name="Kawai M."/>
            <person name="Futagami T."/>
            <person name="Toyoda A."/>
            <person name="Takaki Y."/>
            <person name="Nishi S."/>
            <person name="Hori S."/>
            <person name="Arai W."/>
            <person name="Tsubouchi T."/>
            <person name="Morono Y."/>
            <person name="Uchiyama I."/>
            <person name="Ito T."/>
            <person name="Fujiyama A."/>
            <person name="Inagaki F."/>
            <person name="Takami H."/>
        </authorList>
    </citation>
    <scope>NUCLEOTIDE SEQUENCE</scope>
    <source>
        <strain evidence="1">Expedition CK06-06</strain>
    </source>
</reference>
<proteinExistence type="predicted"/>
<evidence type="ECO:0000313" key="1">
    <source>
        <dbReference type="EMBL" id="GAG16106.1"/>
    </source>
</evidence>
<comment type="caution">
    <text evidence="1">The sequence shown here is derived from an EMBL/GenBank/DDBJ whole genome shotgun (WGS) entry which is preliminary data.</text>
</comment>
<sequence length="67" mass="7919">MIVKEYCEPFLDKIVNIGVPHHYLDRLFFITGKLLEVNDDHLILRKKDGIQQIQLKDIIEISLNQED</sequence>
<protein>
    <submittedName>
        <fullName evidence="1">Uncharacterized protein</fullName>
    </submittedName>
</protein>
<gene>
    <name evidence="1" type="ORF">S01H1_59865</name>
</gene>
<dbReference type="AlphaFoldDB" id="X0WTR3"/>
<name>X0WTR3_9ZZZZ</name>
<accession>X0WTR3</accession>
<dbReference type="EMBL" id="BARS01039179">
    <property type="protein sequence ID" value="GAG16106.1"/>
    <property type="molecule type" value="Genomic_DNA"/>
</dbReference>